<dbReference type="EMBL" id="AZFE01000031">
    <property type="protein sequence ID" value="KRL55662.1"/>
    <property type="molecule type" value="Genomic_DNA"/>
</dbReference>
<dbReference type="Proteomes" id="UP000051697">
    <property type="component" value="Unassembled WGS sequence"/>
</dbReference>
<dbReference type="PROSITE" id="PS50846">
    <property type="entry name" value="HMA_2"/>
    <property type="match status" value="1"/>
</dbReference>
<protein>
    <recommendedName>
        <fullName evidence="1">HMA domain-containing protein</fullName>
    </recommendedName>
</protein>
<sequence length="60" mass="6627">MVKINKAVAEIPGVTNSKVLFNASKVKLDLNEQQNSAQTVAKVVEDLGYQVLEIKEKELI</sequence>
<comment type="caution">
    <text evidence="2">The sequence shown here is derived from an EMBL/GenBank/DDBJ whole genome shotgun (WGS) entry which is preliminary data.</text>
</comment>
<proteinExistence type="predicted"/>
<evidence type="ECO:0000313" key="2">
    <source>
        <dbReference type="EMBL" id="KRL55662.1"/>
    </source>
</evidence>
<evidence type="ECO:0000313" key="3">
    <source>
        <dbReference type="Proteomes" id="UP000051697"/>
    </source>
</evidence>
<dbReference type="Gene3D" id="3.30.70.100">
    <property type="match status" value="1"/>
</dbReference>
<dbReference type="SUPFAM" id="SSF55008">
    <property type="entry name" value="HMA, heavy metal-associated domain"/>
    <property type="match status" value="1"/>
</dbReference>
<dbReference type="InterPro" id="IPR036163">
    <property type="entry name" value="HMA_dom_sf"/>
</dbReference>
<dbReference type="AlphaFoldDB" id="A0A0R1RH25"/>
<dbReference type="STRING" id="1423778.FC70_GL001265"/>
<dbReference type="PATRIC" id="fig|1423778.4.peg.1299"/>
<organism evidence="2 3">
    <name type="scientific">Paucilactobacillus oligofermentans DSM 15707 = LMG 22743</name>
    <dbReference type="NCBI Taxonomy" id="1423778"/>
    <lineage>
        <taxon>Bacteria</taxon>
        <taxon>Bacillati</taxon>
        <taxon>Bacillota</taxon>
        <taxon>Bacilli</taxon>
        <taxon>Lactobacillales</taxon>
        <taxon>Lactobacillaceae</taxon>
        <taxon>Paucilactobacillus</taxon>
    </lineage>
</organism>
<keyword evidence="3" id="KW-1185">Reference proteome</keyword>
<dbReference type="GO" id="GO:0046872">
    <property type="term" value="F:metal ion binding"/>
    <property type="evidence" value="ECO:0007669"/>
    <property type="project" value="InterPro"/>
</dbReference>
<reference evidence="2 3" key="1">
    <citation type="journal article" date="2015" name="Genome Announc.">
        <title>Expanding the biotechnology potential of lactobacilli through comparative genomics of 213 strains and associated genera.</title>
        <authorList>
            <person name="Sun Z."/>
            <person name="Harris H.M."/>
            <person name="McCann A."/>
            <person name="Guo C."/>
            <person name="Argimon S."/>
            <person name="Zhang W."/>
            <person name="Yang X."/>
            <person name="Jeffery I.B."/>
            <person name="Cooney J.C."/>
            <person name="Kagawa T.F."/>
            <person name="Liu W."/>
            <person name="Song Y."/>
            <person name="Salvetti E."/>
            <person name="Wrobel A."/>
            <person name="Rasinkangas P."/>
            <person name="Parkhill J."/>
            <person name="Rea M.C."/>
            <person name="O'Sullivan O."/>
            <person name="Ritari J."/>
            <person name="Douillard F.P."/>
            <person name="Paul Ross R."/>
            <person name="Yang R."/>
            <person name="Briner A.E."/>
            <person name="Felis G.E."/>
            <person name="de Vos W.M."/>
            <person name="Barrangou R."/>
            <person name="Klaenhammer T.R."/>
            <person name="Caufield P.W."/>
            <person name="Cui Y."/>
            <person name="Zhang H."/>
            <person name="O'Toole P.W."/>
        </authorList>
    </citation>
    <scope>NUCLEOTIDE SEQUENCE [LARGE SCALE GENOMIC DNA]</scope>
    <source>
        <strain evidence="2 3">DSM 15707</strain>
    </source>
</reference>
<dbReference type="InterPro" id="IPR006121">
    <property type="entry name" value="HMA_dom"/>
</dbReference>
<feature type="domain" description="HMA" evidence="1">
    <location>
        <begin position="1"/>
        <end position="52"/>
    </location>
</feature>
<evidence type="ECO:0000259" key="1">
    <source>
        <dbReference type="PROSITE" id="PS50846"/>
    </source>
</evidence>
<name>A0A0R1RH25_9LACO</name>
<gene>
    <name evidence="2" type="ORF">FC70_GL001265</name>
</gene>
<accession>A0A0R1RH25</accession>